<evidence type="ECO:0000256" key="5">
    <source>
        <dbReference type="SAM" id="MobiDB-lite"/>
    </source>
</evidence>
<dbReference type="AlphaFoldDB" id="A0A9W6BY50"/>
<evidence type="ECO:0000313" key="8">
    <source>
        <dbReference type="Proteomes" id="UP001165080"/>
    </source>
</evidence>
<feature type="region of interest" description="Disordered" evidence="5">
    <location>
        <begin position="291"/>
        <end position="310"/>
    </location>
</feature>
<gene>
    <name evidence="7" type="primary">PLEST002101</name>
    <name evidence="7" type="ORF">PLESTB_001607500</name>
</gene>
<comment type="caution">
    <text evidence="7">The sequence shown here is derived from an EMBL/GenBank/DDBJ whole genome shotgun (WGS) entry which is preliminary data.</text>
</comment>
<feature type="compositionally biased region" description="Gly residues" evidence="5">
    <location>
        <begin position="295"/>
        <end position="310"/>
    </location>
</feature>
<evidence type="ECO:0000313" key="7">
    <source>
        <dbReference type="EMBL" id="GLC60394.1"/>
    </source>
</evidence>
<feature type="transmembrane region" description="Helical" evidence="6">
    <location>
        <begin position="447"/>
        <end position="466"/>
    </location>
</feature>
<reference evidence="7 8" key="1">
    <citation type="journal article" date="2023" name="Commun. Biol.">
        <title>Reorganization of the ancestral sex-determining regions during the evolution of trioecy in Pleodorina starrii.</title>
        <authorList>
            <person name="Takahashi K."/>
            <person name="Suzuki S."/>
            <person name="Kawai-Toyooka H."/>
            <person name="Yamamoto K."/>
            <person name="Hamaji T."/>
            <person name="Ootsuki R."/>
            <person name="Yamaguchi H."/>
            <person name="Kawachi M."/>
            <person name="Higashiyama T."/>
            <person name="Nozaki H."/>
        </authorList>
    </citation>
    <scope>NUCLEOTIDE SEQUENCE [LARGE SCALE GENOMIC DNA]</scope>
    <source>
        <strain evidence="7 8">NIES-4479</strain>
    </source>
</reference>
<feature type="transmembrane region" description="Helical" evidence="6">
    <location>
        <begin position="412"/>
        <end position="435"/>
    </location>
</feature>
<dbReference type="EMBL" id="BRXU01000034">
    <property type="protein sequence ID" value="GLC60394.1"/>
    <property type="molecule type" value="Genomic_DNA"/>
</dbReference>
<dbReference type="PANTHER" id="PTHR23051:SF0">
    <property type="entry name" value="SOLUTE CARRIER FAMILY 35 MEMBER F5"/>
    <property type="match status" value="1"/>
</dbReference>
<organism evidence="7 8">
    <name type="scientific">Pleodorina starrii</name>
    <dbReference type="NCBI Taxonomy" id="330485"/>
    <lineage>
        <taxon>Eukaryota</taxon>
        <taxon>Viridiplantae</taxon>
        <taxon>Chlorophyta</taxon>
        <taxon>core chlorophytes</taxon>
        <taxon>Chlorophyceae</taxon>
        <taxon>CS clade</taxon>
        <taxon>Chlamydomonadales</taxon>
        <taxon>Volvocaceae</taxon>
        <taxon>Pleodorina</taxon>
    </lineage>
</organism>
<dbReference type="GO" id="GO:0016020">
    <property type="term" value="C:membrane"/>
    <property type="evidence" value="ECO:0007669"/>
    <property type="project" value="UniProtKB-SubCell"/>
</dbReference>
<feature type="transmembrane region" description="Helical" evidence="6">
    <location>
        <begin position="42"/>
        <end position="59"/>
    </location>
</feature>
<evidence type="ECO:0008006" key="9">
    <source>
        <dbReference type="Google" id="ProtNLM"/>
    </source>
</evidence>
<accession>A0A9W6BY50</accession>
<protein>
    <recommendedName>
        <fullName evidence="9">EamA domain-containing protein</fullName>
    </recommendedName>
</protein>
<feature type="transmembrane region" description="Helical" evidence="6">
    <location>
        <begin position="7"/>
        <end position="30"/>
    </location>
</feature>
<feature type="compositionally biased region" description="Acidic residues" evidence="5">
    <location>
        <begin position="129"/>
        <end position="143"/>
    </location>
</feature>
<feature type="region of interest" description="Disordered" evidence="5">
    <location>
        <begin position="125"/>
        <end position="150"/>
    </location>
</feature>
<evidence type="ECO:0000256" key="3">
    <source>
        <dbReference type="ARBA" id="ARBA00022989"/>
    </source>
</evidence>
<proteinExistence type="predicted"/>
<evidence type="ECO:0000256" key="2">
    <source>
        <dbReference type="ARBA" id="ARBA00022692"/>
    </source>
</evidence>
<feature type="transmembrane region" description="Helical" evidence="6">
    <location>
        <begin position="347"/>
        <end position="374"/>
    </location>
</feature>
<dbReference type="InterPro" id="IPR037185">
    <property type="entry name" value="EmrE-like"/>
</dbReference>
<feature type="compositionally biased region" description="Acidic residues" evidence="5">
    <location>
        <begin position="186"/>
        <end position="198"/>
    </location>
</feature>
<feature type="region of interest" description="Disordered" evidence="5">
    <location>
        <begin position="169"/>
        <end position="207"/>
    </location>
</feature>
<sequence length="635" mass="62633">MISSKSLGIVFLFVTSAAWIGASFITQALVSKGEQAQAALEPWLLTLICSSTLMLYLPIGHCIRKRARYDGRVARARGSPRPRTRQRKGLTFGNFDDVALEHATGCLLPRRRAAAAAAAAAADGAAGEGADEDSDEDGLEGGDAEVGTAGLGGAARSARGVEWQPLLHQPHKHQQHGGGGSGEADAAADADGDADDAAEGGGGEGGEVENSQIVRAAFVVAPVWFAAQLAFTASLEYTSVTSNTVLSSCSSLFVYLGSLAMGQEVSSALRFASVIAAMAGTTLVALGDRRNGDSSSGGGGGSDGGGSGSGGGGSNPLLGDALTLIAAALYAMYTIMMKKLLVKDDGVVMALFFGTIGVLYFSVLAPVAGVLALAGAPVVRRVTGRALGLAFVQGLIDYVAADYAWARAVMLLGPTATSCGLAVQIPAAGIIDALINGSRLSWSESPASLVQFIFGSLLIVCGFVGVSMEPRALAAVWNWCTECGRGGGGAAVHGGGGGGRGSGGGACAEAGGGAAVDMRGTSDGRLAALWSGAAAAEGVSTYASGEQQAGAARGGLLGELEGRRARRGSWGGGGGGKAVRGGVLRGMGMGGGGGGAGGSGGGSSAADLQSYIPLSSTAGVAAGGRGAPAAGSPDM</sequence>
<evidence type="ECO:0000256" key="1">
    <source>
        <dbReference type="ARBA" id="ARBA00004141"/>
    </source>
</evidence>
<evidence type="ECO:0000256" key="6">
    <source>
        <dbReference type="SAM" id="Phobius"/>
    </source>
</evidence>
<keyword evidence="2 6" id="KW-0812">Transmembrane</keyword>
<dbReference type="SUPFAM" id="SSF103481">
    <property type="entry name" value="Multidrug resistance efflux transporter EmrE"/>
    <property type="match status" value="1"/>
</dbReference>
<feature type="transmembrane region" description="Helical" evidence="6">
    <location>
        <begin position="317"/>
        <end position="335"/>
    </location>
</feature>
<name>A0A9W6BY50_9CHLO</name>
<comment type="subcellular location">
    <subcellularLocation>
        <location evidence="1">Membrane</location>
        <topology evidence="1">Multi-pass membrane protein</topology>
    </subcellularLocation>
</comment>
<dbReference type="Proteomes" id="UP001165080">
    <property type="component" value="Unassembled WGS sequence"/>
</dbReference>
<dbReference type="PANTHER" id="PTHR23051">
    <property type="entry name" value="SOLUTE CARRIER FAMILY 35, MEMBER F5"/>
    <property type="match status" value="1"/>
</dbReference>
<keyword evidence="8" id="KW-1185">Reference proteome</keyword>
<keyword evidence="4 6" id="KW-0472">Membrane</keyword>
<evidence type="ECO:0000256" key="4">
    <source>
        <dbReference type="ARBA" id="ARBA00023136"/>
    </source>
</evidence>
<keyword evidence="3 6" id="KW-1133">Transmembrane helix</keyword>